<keyword evidence="3" id="KW-1185">Reference proteome</keyword>
<comment type="caution">
    <text evidence="2">The sequence shown here is derived from an EMBL/GenBank/DDBJ whole genome shotgun (WGS) entry which is preliminary data.</text>
</comment>
<gene>
    <name evidence="2" type="ORF">AAE3_LOCUS13595</name>
</gene>
<organism evidence="2 3">
    <name type="scientific">Cyclocybe aegerita</name>
    <name type="common">Black poplar mushroom</name>
    <name type="synonym">Agrocybe aegerita</name>
    <dbReference type="NCBI Taxonomy" id="1973307"/>
    <lineage>
        <taxon>Eukaryota</taxon>
        <taxon>Fungi</taxon>
        <taxon>Dikarya</taxon>
        <taxon>Basidiomycota</taxon>
        <taxon>Agaricomycotina</taxon>
        <taxon>Agaricomycetes</taxon>
        <taxon>Agaricomycetidae</taxon>
        <taxon>Agaricales</taxon>
        <taxon>Agaricineae</taxon>
        <taxon>Bolbitiaceae</taxon>
        <taxon>Cyclocybe</taxon>
    </lineage>
</organism>
<feature type="region of interest" description="Disordered" evidence="1">
    <location>
        <begin position="183"/>
        <end position="203"/>
    </location>
</feature>
<proteinExistence type="predicted"/>
<dbReference type="AlphaFoldDB" id="A0A8S0VV35"/>
<dbReference type="EMBL" id="CACVBS010000106">
    <property type="protein sequence ID" value="CAA7271350.1"/>
    <property type="molecule type" value="Genomic_DNA"/>
</dbReference>
<evidence type="ECO:0000256" key="1">
    <source>
        <dbReference type="SAM" id="MobiDB-lite"/>
    </source>
</evidence>
<sequence length="333" mass="36872">MPNTMLSLMTAPNTTNYYSATTESDVSSYADSSYADSDIDAPANSCSDSASNTSHEIDDSAPQTPDYVSYAGSDISENESNASDFEHGALSGSTIVHRAFYHAEPYIFTGKTFEELSEAAQKFLTKTGLWPMDEETFEREEFFERLYKIREARRDRLERTLEGVSRAIAKEMLVRADEVPASATNINAGGEGPASGTATPGLAPSTRENIVGGFLYPEWQEHLEAYVEEIDALIWVDMHLRLGVEPSLSVKGYLRERKEDVERMTEFAVQCLQRTFERVKEERGAAWLMKKITEGKTEEGEDSIESIDSIAHISPVSPLSGGEENGQWVTVSA</sequence>
<dbReference type="OrthoDB" id="3058287at2759"/>
<feature type="compositionally biased region" description="Polar residues" evidence="1">
    <location>
        <begin position="44"/>
        <end position="54"/>
    </location>
</feature>
<accession>A0A8S0VV35</accession>
<dbReference type="Proteomes" id="UP000467700">
    <property type="component" value="Unassembled WGS sequence"/>
</dbReference>
<feature type="region of interest" description="Disordered" evidence="1">
    <location>
        <begin position="29"/>
        <end position="85"/>
    </location>
</feature>
<evidence type="ECO:0000313" key="2">
    <source>
        <dbReference type="EMBL" id="CAA7271350.1"/>
    </source>
</evidence>
<name>A0A8S0VV35_CYCAE</name>
<evidence type="ECO:0000313" key="3">
    <source>
        <dbReference type="Proteomes" id="UP000467700"/>
    </source>
</evidence>
<reference evidence="2 3" key="1">
    <citation type="submission" date="2020-01" db="EMBL/GenBank/DDBJ databases">
        <authorList>
            <person name="Gupta K D."/>
        </authorList>
    </citation>
    <scope>NUCLEOTIDE SEQUENCE [LARGE SCALE GENOMIC DNA]</scope>
</reference>
<protein>
    <submittedName>
        <fullName evidence="2">Uncharacterized protein</fullName>
    </submittedName>
</protein>
<feature type="region of interest" description="Disordered" evidence="1">
    <location>
        <begin position="314"/>
        <end position="333"/>
    </location>
</feature>